<evidence type="ECO:0000256" key="1">
    <source>
        <dbReference type="SAM" id="Phobius"/>
    </source>
</evidence>
<accession>A0A5E4N3J3</accession>
<dbReference type="AlphaFoldDB" id="A0A5E4N3J3"/>
<proteinExistence type="predicted"/>
<keyword evidence="1" id="KW-0472">Membrane</keyword>
<protein>
    <submittedName>
        <fullName evidence="2">Uncharacterized protein</fullName>
    </submittedName>
</protein>
<keyword evidence="1" id="KW-0812">Transmembrane</keyword>
<dbReference type="OrthoDB" id="6621037at2759"/>
<gene>
    <name evidence="2" type="ORF">CINCED_3A003445</name>
</gene>
<evidence type="ECO:0000313" key="2">
    <source>
        <dbReference type="EMBL" id="VVC36867.1"/>
    </source>
</evidence>
<keyword evidence="3" id="KW-1185">Reference proteome</keyword>
<keyword evidence="1" id="KW-1133">Transmembrane helix</keyword>
<reference evidence="2 3" key="1">
    <citation type="submission" date="2019-08" db="EMBL/GenBank/DDBJ databases">
        <authorList>
            <person name="Alioto T."/>
            <person name="Alioto T."/>
            <person name="Gomez Garrido J."/>
        </authorList>
    </citation>
    <scope>NUCLEOTIDE SEQUENCE [LARGE SCALE GENOMIC DNA]</scope>
</reference>
<dbReference type="Proteomes" id="UP000325440">
    <property type="component" value="Unassembled WGS sequence"/>
</dbReference>
<dbReference type="EMBL" id="CABPRJ010001438">
    <property type="protein sequence ID" value="VVC36867.1"/>
    <property type="molecule type" value="Genomic_DNA"/>
</dbReference>
<evidence type="ECO:0000313" key="3">
    <source>
        <dbReference type="Proteomes" id="UP000325440"/>
    </source>
</evidence>
<sequence length="147" mass="17018">MGIAPMATPRDPNRDEYYDTTTGCQRFRHHCRRRRRRRRDRPMSTLAFVAFALYAVATVPPVLLTPASDQMSLLRMQRIKSYVDDTCTLDPHCQWSWDRELKNGLRNVTVDQAASMVPPDYLYPPGNDSETGQRGECSLFDKCNFKK</sequence>
<feature type="transmembrane region" description="Helical" evidence="1">
    <location>
        <begin position="43"/>
        <end position="64"/>
    </location>
</feature>
<organism evidence="2 3">
    <name type="scientific">Cinara cedri</name>
    <dbReference type="NCBI Taxonomy" id="506608"/>
    <lineage>
        <taxon>Eukaryota</taxon>
        <taxon>Metazoa</taxon>
        <taxon>Ecdysozoa</taxon>
        <taxon>Arthropoda</taxon>
        <taxon>Hexapoda</taxon>
        <taxon>Insecta</taxon>
        <taxon>Pterygota</taxon>
        <taxon>Neoptera</taxon>
        <taxon>Paraneoptera</taxon>
        <taxon>Hemiptera</taxon>
        <taxon>Sternorrhyncha</taxon>
        <taxon>Aphidomorpha</taxon>
        <taxon>Aphidoidea</taxon>
        <taxon>Aphididae</taxon>
        <taxon>Lachninae</taxon>
        <taxon>Cinara</taxon>
    </lineage>
</organism>
<name>A0A5E4N3J3_9HEMI</name>